<comment type="caution">
    <text evidence="3">The sequence shown here is derived from an EMBL/GenBank/DDBJ whole genome shotgun (WGS) entry which is preliminary data.</text>
</comment>
<protein>
    <submittedName>
        <fullName evidence="3">DUF1102 domain-containing protein</fullName>
    </submittedName>
</protein>
<dbReference type="Proteomes" id="UP001596145">
    <property type="component" value="Unassembled WGS sequence"/>
</dbReference>
<feature type="compositionally biased region" description="Acidic residues" evidence="1">
    <location>
        <begin position="412"/>
        <end position="425"/>
    </location>
</feature>
<feature type="compositionally biased region" description="Acidic residues" evidence="1">
    <location>
        <begin position="518"/>
        <end position="542"/>
    </location>
</feature>
<dbReference type="Gene3D" id="2.60.40.10">
    <property type="entry name" value="Immunoglobulins"/>
    <property type="match status" value="1"/>
</dbReference>
<organism evidence="3 4">
    <name type="scientific">Halorubrum glutamatedens</name>
    <dbReference type="NCBI Taxonomy" id="2707018"/>
    <lineage>
        <taxon>Archaea</taxon>
        <taxon>Methanobacteriati</taxon>
        <taxon>Methanobacteriota</taxon>
        <taxon>Stenosarchaea group</taxon>
        <taxon>Halobacteria</taxon>
        <taxon>Halobacteriales</taxon>
        <taxon>Haloferacaceae</taxon>
        <taxon>Halorubrum</taxon>
    </lineage>
</organism>
<keyword evidence="4" id="KW-1185">Reference proteome</keyword>
<evidence type="ECO:0000313" key="3">
    <source>
        <dbReference type="EMBL" id="MFC5134028.1"/>
    </source>
</evidence>
<keyword evidence="2" id="KW-1133">Transmembrane helix</keyword>
<evidence type="ECO:0000256" key="1">
    <source>
        <dbReference type="SAM" id="MobiDB-lite"/>
    </source>
</evidence>
<dbReference type="RefSeq" id="WP_122104318.1">
    <property type="nucleotide sequence ID" value="NZ_JBHSKV010000007.1"/>
</dbReference>
<proteinExistence type="predicted"/>
<feature type="region of interest" description="Disordered" evidence="1">
    <location>
        <begin position="157"/>
        <end position="214"/>
    </location>
</feature>
<feature type="compositionally biased region" description="Acidic residues" evidence="1">
    <location>
        <begin position="178"/>
        <end position="198"/>
    </location>
</feature>
<dbReference type="InterPro" id="IPR013783">
    <property type="entry name" value="Ig-like_fold"/>
</dbReference>
<feature type="region of interest" description="Disordered" evidence="1">
    <location>
        <begin position="470"/>
        <end position="553"/>
    </location>
</feature>
<feature type="transmembrane region" description="Helical" evidence="2">
    <location>
        <begin position="557"/>
        <end position="574"/>
    </location>
</feature>
<dbReference type="EMBL" id="JBHSKV010000007">
    <property type="protein sequence ID" value="MFC5134028.1"/>
    <property type="molecule type" value="Genomic_DNA"/>
</dbReference>
<keyword evidence="2" id="KW-0812">Transmembrane</keyword>
<name>A0ABD5QPL6_9EURY</name>
<keyword evidence="2" id="KW-0472">Membrane</keyword>
<gene>
    <name evidence="3" type="ORF">ACFPJA_04740</name>
</gene>
<evidence type="ECO:0000256" key="2">
    <source>
        <dbReference type="SAM" id="Phobius"/>
    </source>
</evidence>
<feature type="compositionally biased region" description="Low complexity" evidence="1">
    <location>
        <begin position="500"/>
        <end position="517"/>
    </location>
</feature>
<accession>A0ABD5QPL6</accession>
<reference evidence="3 4" key="1">
    <citation type="journal article" date="2019" name="Int. J. Syst. Evol. Microbiol.">
        <title>The Global Catalogue of Microorganisms (GCM) 10K type strain sequencing project: providing services to taxonomists for standard genome sequencing and annotation.</title>
        <authorList>
            <consortium name="The Broad Institute Genomics Platform"/>
            <consortium name="The Broad Institute Genome Sequencing Center for Infectious Disease"/>
            <person name="Wu L."/>
            <person name="Ma J."/>
        </authorList>
    </citation>
    <scope>NUCLEOTIDE SEQUENCE [LARGE SCALE GENOMIC DNA]</scope>
    <source>
        <strain evidence="3 4">CGMCC 1.16026</strain>
    </source>
</reference>
<feature type="compositionally biased region" description="Acidic residues" evidence="1">
    <location>
        <begin position="479"/>
        <end position="488"/>
    </location>
</feature>
<feature type="region of interest" description="Disordered" evidence="1">
    <location>
        <begin position="412"/>
        <end position="440"/>
    </location>
</feature>
<dbReference type="AlphaFoldDB" id="A0ABD5QPL6"/>
<evidence type="ECO:0000313" key="4">
    <source>
        <dbReference type="Proteomes" id="UP001596145"/>
    </source>
</evidence>
<sequence>MTRTRGSATVLLLVAAATLALIVSSGAVVLDGPTDPITDEVALQPGDNPYTYLDEDGELVVDVTEDNRNLDAGGVNPDAFVAEDTLFYVVYDANATAEVWIEHDSKAVTFVARGEPIESGEDPLLLTPEDEAVPVGVEVDTRIVDAVPGDRVLDEISVHARPAEPEAITQDDGGAGTDGDDGGDGDGGDDESGDEDGDSSGPTVTVESPEPTARQVEVYSVAVNDETEVDLSGLHVGGPSVRLDGLSFVREEPGDVEFSVEGSADAPAGVDPVDRAGVDPLGYYAVAFAEPDQPIESATAEVVVERDRLEEAGVDPANLAAYHETGDGDDWNATDLRVTGETEGTVRLAIESDGFSAFALGVRRPALDPVDAEIASESVAPGESVRLDVTLSNVGPAPAEGARVSVRAVDATDDDAADADDPDPADAERLSVDAEPNGTVTRTLTVELDDPGEYDLVVDGDRVTDPEAVASLAVREPEPEPTDPDSGDGEGAGSGTDAEPGSGTDSGSVPTPGTGPDTGDEPGDGDTEESVSGDGAGDDAETPVESVEPNGFEPEDFAGLAVLVTIVLATLFLVRRAPR</sequence>